<accession>A0A392SLJ0</accession>
<name>A0A392SLJ0_9FABA</name>
<reference evidence="1 2" key="1">
    <citation type="journal article" date="2018" name="Front. Plant Sci.">
        <title>Red Clover (Trifolium pratense) and Zigzag Clover (T. medium) - A Picture of Genomic Similarities and Differences.</title>
        <authorList>
            <person name="Dluhosova J."/>
            <person name="Istvanek J."/>
            <person name="Nedelnik J."/>
            <person name="Repkova J."/>
        </authorList>
    </citation>
    <scope>NUCLEOTIDE SEQUENCE [LARGE SCALE GENOMIC DNA]</scope>
    <source>
        <strain evidence="2">cv. 10/8</strain>
        <tissue evidence="1">Leaf</tissue>
    </source>
</reference>
<evidence type="ECO:0000313" key="2">
    <source>
        <dbReference type="Proteomes" id="UP000265520"/>
    </source>
</evidence>
<dbReference type="EMBL" id="LXQA010399222">
    <property type="protein sequence ID" value="MCI49302.1"/>
    <property type="molecule type" value="Genomic_DNA"/>
</dbReference>
<protein>
    <submittedName>
        <fullName evidence="1">Uncharacterized protein</fullName>
    </submittedName>
</protein>
<sequence>MVVVVAAAVAGRVEEENGETK</sequence>
<comment type="caution">
    <text evidence="1">The sequence shown here is derived from an EMBL/GenBank/DDBJ whole genome shotgun (WGS) entry which is preliminary data.</text>
</comment>
<organism evidence="1 2">
    <name type="scientific">Trifolium medium</name>
    <dbReference type="NCBI Taxonomy" id="97028"/>
    <lineage>
        <taxon>Eukaryota</taxon>
        <taxon>Viridiplantae</taxon>
        <taxon>Streptophyta</taxon>
        <taxon>Embryophyta</taxon>
        <taxon>Tracheophyta</taxon>
        <taxon>Spermatophyta</taxon>
        <taxon>Magnoliopsida</taxon>
        <taxon>eudicotyledons</taxon>
        <taxon>Gunneridae</taxon>
        <taxon>Pentapetalae</taxon>
        <taxon>rosids</taxon>
        <taxon>fabids</taxon>
        <taxon>Fabales</taxon>
        <taxon>Fabaceae</taxon>
        <taxon>Papilionoideae</taxon>
        <taxon>50 kb inversion clade</taxon>
        <taxon>NPAAA clade</taxon>
        <taxon>Hologalegina</taxon>
        <taxon>IRL clade</taxon>
        <taxon>Trifolieae</taxon>
        <taxon>Trifolium</taxon>
    </lineage>
</organism>
<evidence type="ECO:0000313" key="1">
    <source>
        <dbReference type="EMBL" id="MCI49302.1"/>
    </source>
</evidence>
<feature type="non-terminal residue" evidence="1">
    <location>
        <position position="21"/>
    </location>
</feature>
<dbReference type="Proteomes" id="UP000265520">
    <property type="component" value="Unassembled WGS sequence"/>
</dbReference>
<keyword evidence="2" id="KW-1185">Reference proteome</keyword>
<dbReference type="AlphaFoldDB" id="A0A392SLJ0"/>
<proteinExistence type="predicted"/>